<reference evidence="2" key="2">
    <citation type="journal article" date="2015" name="Data Brief">
        <title>Shoot transcriptome of the giant reed, Arundo donax.</title>
        <authorList>
            <person name="Barrero R.A."/>
            <person name="Guerrero F.D."/>
            <person name="Moolhuijzen P."/>
            <person name="Goolsby J.A."/>
            <person name="Tidwell J."/>
            <person name="Bellgard S.E."/>
            <person name="Bellgard M.I."/>
        </authorList>
    </citation>
    <scope>NUCLEOTIDE SEQUENCE</scope>
    <source>
        <tissue evidence="2">Shoot tissue taken approximately 20 cm above the soil surface</tissue>
    </source>
</reference>
<sequence>MVRHGDRNEIGSMRMGGGNGDEKGDRSGITSAARYSRTAER</sequence>
<name>A0A0A9E4X3_ARUDO</name>
<dbReference type="EMBL" id="GBRH01203832">
    <property type="protein sequence ID" value="JAD94063.1"/>
    <property type="molecule type" value="Transcribed_RNA"/>
</dbReference>
<dbReference type="AlphaFoldDB" id="A0A0A9E4X3"/>
<organism evidence="2">
    <name type="scientific">Arundo donax</name>
    <name type="common">Giant reed</name>
    <name type="synonym">Donax arundinaceus</name>
    <dbReference type="NCBI Taxonomy" id="35708"/>
    <lineage>
        <taxon>Eukaryota</taxon>
        <taxon>Viridiplantae</taxon>
        <taxon>Streptophyta</taxon>
        <taxon>Embryophyta</taxon>
        <taxon>Tracheophyta</taxon>
        <taxon>Spermatophyta</taxon>
        <taxon>Magnoliopsida</taxon>
        <taxon>Liliopsida</taxon>
        <taxon>Poales</taxon>
        <taxon>Poaceae</taxon>
        <taxon>PACMAD clade</taxon>
        <taxon>Arundinoideae</taxon>
        <taxon>Arundineae</taxon>
        <taxon>Arundo</taxon>
    </lineage>
</organism>
<evidence type="ECO:0000256" key="1">
    <source>
        <dbReference type="SAM" id="MobiDB-lite"/>
    </source>
</evidence>
<feature type="region of interest" description="Disordered" evidence="1">
    <location>
        <begin position="1"/>
        <end position="41"/>
    </location>
</feature>
<reference evidence="2" key="1">
    <citation type="submission" date="2014-09" db="EMBL/GenBank/DDBJ databases">
        <authorList>
            <person name="Magalhaes I.L.F."/>
            <person name="Oliveira U."/>
            <person name="Santos F.R."/>
            <person name="Vidigal T.H.D.A."/>
            <person name="Brescovit A.D."/>
            <person name="Santos A.J."/>
        </authorList>
    </citation>
    <scope>NUCLEOTIDE SEQUENCE</scope>
    <source>
        <tissue evidence="2">Shoot tissue taken approximately 20 cm above the soil surface</tissue>
    </source>
</reference>
<accession>A0A0A9E4X3</accession>
<proteinExistence type="predicted"/>
<protein>
    <submittedName>
        <fullName evidence="2">HTA909</fullName>
    </submittedName>
</protein>
<evidence type="ECO:0000313" key="2">
    <source>
        <dbReference type="EMBL" id="JAD94063.1"/>
    </source>
</evidence>